<feature type="domain" description="RNA polymerase sigma factor 70 region 4 type 2" evidence="1">
    <location>
        <begin position="106"/>
        <end position="151"/>
    </location>
</feature>
<dbReference type="GO" id="GO:0016987">
    <property type="term" value="F:sigma factor activity"/>
    <property type="evidence" value="ECO:0007669"/>
    <property type="project" value="InterPro"/>
</dbReference>
<dbReference type="InterPro" id="IPR013249">
    <property type="entry name" value="RNA_pol_sigma70_r4_t2"/>
</dbReference>
<dbReference type="Pfam" id="PF08281">
    <property type="entry name" value="Sigma70_r4_2"/>
    <property type="match status" value="1"/>
</dbReference>
<evidence type="ECO:0000313" key="3">
    <source>
        <dbReference type="Proteomes" id="UP000823882"/>
    </source>
</evidence>
<name>A0A9D2NYF7_9FIRM</name>
<reference evidence="2" key="1">
    <citation type="journal article" date="2021" name="PeerJ">
        <title>Extensive microbial diversity within the chicken gut microbiome revealed by metagenomics and culture.</title>
        <authorList>
            <person name="Gilroy R."/>
            <person name="Ravi A."/>
            <person name="Getino M."/>
            <person name="Pursley I."/>
            <person name="Horton D.L."/>
            <person name="Alikhan N.F."/>
            <person name="Baker D."/>
            <person name="Gharbi K."/>
            <person name="Hall N."/>
            <person name="Watson M."/>
            <person name="Adriaenssens E.M."/>
            <person name="Foster-Nyarko E."/>
            <person name="Jarju S."/>
            <person name="Secka A."/>
            <person name="Antonio M."/>
            <person name="Oren A."/>
            <person name="Chaudhuri R.R."/>
            <person name="La Ragione R."/>
            <person name="Hildebrand F."/>
            <person name="Pallen M.J."/>
        </authorList>
    </citation>
    <scope>NUCLEOTIDE SEQUENCE</scope>
    <source>
        <strain evidence="2">CHK186-1790</strain>
    </source>
</reference>
<gene>
    <name evidence="2" type="ORF">H9701_04235</name>
</gene>
<organism evidence="2 3">
    <name type="scientific">Candidatus Intestinimonas pullistercoris</name>
    <dbReference type="NCBI Taxonomy" id="2838623"/>
    <lineage>
        <taxon>Bacteria</taxon>
        <taxon>Bacillati</taxon>
        <taxon>Bacillota</taxon>
        <taxon>Clostridia</taxon>
        <taxon>Eubacteriales</taxon>
        <taxon>Intestinimonas</taxon>
    </lineage>
</organism>
<dbReference type="GO" id="GO:0006352">
    <property type="term" value="P:DNA-templated transcription initiation"/>
    <property type="evidence" value="ECO:0007669"/>
    <property type="project" value="InterPro"/>
</dbReference>
<dbReference type="SUPFAM" id="SSF88659">
    <property type="entry name" value="Sigma3 and sigma4 domains of RNA polymerase sigma factors"/>
    <property type="match status" value="1"/>
</dbReference>
<evidence type="ECO:0000259" key="1">
    <source>
        <dbReference type="Pfam" id="PF08281"/>
    </source>
</evidence>
<reference evidence="2" key="2">
    <citation type="submission" date="2021-04" db="EMBL/GenBank/DDBJ databases">
        <authorList>
            <person name="Gilroy R."/>
        </authorList>
    </citation>
    <scope>NUCLEOTIDE SEQUENCE</scope>
    <source>
        <strain evidence="2">CHK186-1790</strain>
    </source>
</reference>
<protein>
    <submittedName>
        <fullName evidence="2">Sigma-70 family RNA polymerase sigma factor</fullName>
    </submittedName>
</protein>
<dbReference type="Proteomes" id="UP000823882">
    <property type="component" value="Unassembled WGS sequence"/>
</dbReference>
<dbReference type="Gene3D" id="1.10.10.10">
    <property type="entry name" value="Winged helix-like DNA-binding domain superfamily/Winged helix DNA-binding domain"/>
    <property type="match status" value="1"/>
</dbReference>
<dbReference type="GO" id="GO:0003677">
    <property type="term" value="F:DNA binding"/>
    <property type="evidence" value="ECO:0007669"/>
    <property type="project" value="InterPro"/>
</dbReference>
<evidence type="ECO:0000313" key="2">
    <source>
        <dbReference type="EMBL" id="HJC40742.1"/>
    </source>
</evidence>
<accession>A0A9D2NYF7</accession>
<sequence>MYDRKSDYALNKQDPDAIVCKSVTEVHIRLTRADFSNDKEFQQWKDWSDQDYYAAEKAGRAYHDLGLPLEDWAVPSVPSVEELLLGAANTTELDTARDTLALWIKNSLTEKQFRRLCLYYLEGRSEHEIARMEGVGQRRVSTSLTRGRKKLAKIFEESGGNRG</sequence>
<dbReference type="InterPro" id="IPR013324">
    <property type="entry name" value="RNA_pol_sigma_r3/r4-like"/>
</dbReference>
<dbReference type="AlphaFoldDB" id="A0A9D2NYF7"/>
<dbReference type="EMBL" id="DWWJ01000080">
    <property type="protein sequence ID" value="HJC40742.1"/>
    <property type="molecule type" value="Genomic_DNA"/>
</dbReference>
<proteinExistence type="predicted"/>
<comment type="caution">
    <text evidence="2">The sequence shown here is derived from an EMBL/GenBank/DDBJ whole genome shotgun (WGS) entry which is preliminary data.</text>
</comment>
<dbReference type="InterPro" id="IPR036388">
    <property type="entry name" value="WH-like_DNA-bd_sf"/>
</dbReference>